<protein>
    <submittedName>
        <fullName evidence="2">Uncharacterized protein</fullName>
    </submittedName>
</protein>
<keyword evidence="3" id="KW-1185">Reference proteome</keyword>
<dbReference type="KEGG" id="kpd:CW740_01350"/>
<evidence type="ECO:0000313" key="3">
    <source>
        <dbReference type="Proteomes" id="UP000232693"/>
    </source>
</evidence>
<accession>A0A2K9AC48</accession>
<name>A0A2K9AC48_9GAMM</name>
<organism evidence="2 3">
    <name type="scientific">Kangiella profundi</name>
    <dbReference type="NCBI Taxonomy" id="1561924"/>
    <lineage>
        <taxon>Bacteria</taxon>
        <taxon>Pseudomonadati</taxon>
        <taxon>Pseudomonadota</taxon>
        <taxon>Gammaproteobacteria</taxon>
        <taxon>Kangiellales</taxon>
        <taxon>Kangiellaceae</taxon>
        <taxon>Kangiella</taxon>
    </lineage>
</organism>
<gene>
    <name evidence="2" type="ORF">CW740_01350</name>
</gene>
<keyword evidence="1" id="KW-0472">Membrane</keyword>
<proteinExistence type="predicted"/>
<keyword evidence="1" id="KW-0812">Transmembrane</keyword>
<feature type="transmembrane region" description="Helical" evidence="1">
    <location>
        <begin position="44"/>
        <end position="63"/>
    </location>
</feature>
<feature type="transmembrane region" description="Helical" evidence="1">
    <location>
        <begin position="21"/>
        <end position="38"/>
    </location>
</feature>
<evidence type="ECO:0000256" key="1">
    <source>
        <dbReference type="SAM" id="Phobius"/>
    </source>
</evidence>
<keyword evidence="1" id="KW-1133">Transmembrane helix</keyword>
<dbReference type="Proteomes" id="UP000232693">
    <property type="component" value="Chromosome"/>
</dbReference>
<dbReference type="AlphaFoldDB" id="A0A2K9AC48"/>
<sequence>MWFRKRPFKFATCKIMKKDTIKFFMFCTAFIAMGISYLRDYLPWEFRATIFWLLSFIFIILFVKLMRAKR</sequence>
<evidence type="ECO:0000313" key="2">
    <source>
        <dbReference type="EMBL" id="AUD77956.1"/>
    </source>
</evidence>
<dbReference type="EMBL" id="CP025120">
    <property type="protein sequence ID" value="AUD77956.1"/>
    <property type="molecule type" value="Genomic_DNA"/>
</dbReference>
<reference evidence="2 3" key="1">
    <citation type="submission" date="2017-12" db="EMBL/GenBank/DDBJ databases">
        <title>Kangiella profundi FT102 completed genome.</title>
        <authorList>
            <person name="Xu J."/>
            <person name="Wang J."/>
            <person name="Lu Y."/>
        </authorList>
    </citation>
    <scope>NUCLEOTIDE SEQUENCE [LARGE SCALE GENOMIC DNA]</scope>
    <source>
        <strain evidence="2 3">FT102</strain>
    </source>
</reference>